<gene>
    <name evidence="2" type="ORF">RhiirA4_457529</name>
</gene>
<organism evidence="2 3">
    <name type="scientific">Rhizophagus irregularis</name>
    <dbReference type="NCBI Taxonomy" id="588596"/>
    <lineage>
        <taxon>Eukaryota</taxon>
        <taxon>Fungi</taxon>
        <taxon>Fungi incertae sedis</taxon>
        <taxon>Mucoromycota</taxon>
        <taxon>Glomeromycotina</taxon>
        <taxon>Glomeromycetes</taxon>
        <taxon>Glomerales</taxon>
        <taxon>Glomeraceae</taxon>
        <taxon>Rhizophagus</taxon>
    </lineage>
</organism>
<dbReference type="Proteomes" id="UP000234323">
    <property type="component" value="Unassembled WGS sequence"/>
</dbReference>
<keyword evidence="1" id="KW-0472">Membrane</keyword>
<keyword evidence="1" id="KW-0812">Transmembrane</keyword>
<sequence length="89" mass="10936">MILYYLWSKGVWPIRHKYPYSKDEEIISMDAIYQLQFPIFHAKILVIGYWTSLYVLEAWFLGIFRNLLRECLEHEPDKWLDIRQKQAKK</sequence>
<evidence type="ECO:0000256" key="1">
    <source>
        <dbReference type="SAM" id="Phobius"/>
    </source>
</evidence>
<accession>A0A2I1GA88</accession>
<name>A0A2I1GA88_9GLOM</name>
<keyword evidence="1" id="KW-1133">Transmembrane helix</keyword>
<reference evidence="2 3" key="1">
    <citation type="submission" date="2015-10" db="EMBL/GenBank/DDBJ databases">
        <title>Genome analyses suggest a sexual origin of heterokaryosis in a supposedly ancient asexual fungus.</title>
        <authorList>
            <person name="Ropars J."/>
            <person name="Sedzielewska K."/>
            <person name="Noel J."/>
            <person name="Charron P."/>
            <person name="Farinelli L."/>
            <person name="Marton T."/>
            <person name="Kruger M."/>
            <person name="Pelin A."/>
            <person name="Brachmann A."/>
            <person name="Corradi N."/>
        </authorList>
    </citation>
    <scope>NUCLEOTIDE SEQUENCE [LARGE SCALE GENOMIC DNA]</scope>
    <source>
        <strain evidence="2 3">A4</strain>
    </source>
</reference>
<evidence type="ECO:0000313" key="2">
    <source>
        <dbReference type="EMBL" id="PKY43532.1"/>
    </source>
</evidence>
<dbReference type="EMBL" id="LLXI01000260">
    <property type="protein sequence ID" value="PKY43532.1"/>
    <property type="molecule type" value="Genomic_DNA"/>
</dbReference>
<protein>
    <submittedName>
        <fullName evidence="2">Uncharacterized protein</fullName>
    </submittedName>
</protein>
<feature type="transmembrane region" description="Helical" evidence="1">
    <location>
        <begin position="44"/>
        <end position="64"/>
    </location>
</feature>
<dbReference type="AlphaFoldDB" id="A0A2I1GA88"/>
<evidence type="ECO:0000313" key="3">
    <source>
        <dbReference type="Proteomes" id="UP000234323"/>
    </source>
</evidence>
<keyword evidence="3" id="KW-1185">Reference proteome</keyword>
<proteinExistence type="predicted"/>
<comment type="caution">
    <text evidence="2">The sequence shown here is derived from an EMBL/GenBank/DDBJ whole genome shotgun (WGS) entry which is preliminary data.</text>
</comment>